<protein>
    <submittedName>
        <fullName evidence="1">Uncharacterized protein</fullName>
    </submittedName>
</protein>
<gene>
    <name evidence="1" type="ORF">KYY02_23655</name>
</gene>
<reference evidence="1 2" key="1">
    <citation type="journal article" date="2021" name="Res Sq">
        <title>Streptomyces Pimoensis sp. nov., Isolated From the Taklimakan Desert in Xinjiang, China.</title>
        <authorList>
            <person name="Zhang P."/>
            <person name="Luo X."/>
            <person name="Luo X."/>
            <person name="Liu Z."/>
            <person name="Xia Z."/>
            <person name="Wan C."/>
            <person name="zhang L."/>
        </authorList>
    </citation>
    <scope>NUCLEOTIDE SEQUENCE [LARGE SCALE GENOMIC DNA]</scope>
    <source>
        <strain evidence="1 2">TRM75549</strain>
    </source>
</reference>
<accession>A0ABV4J460</accession>
<evidence type="ECO:0000313" key="2">
    <source>
        <dbReference type="Proteomes" id="UP001567537"/>
    </source>
</evidence>
<dbReference type="Proteomes" id="UP001567537">
    <property type="component" value="Unassembled WGS sequence"/>
</dbReference>
<name>A0ABV4J460_9ACTN</name>
<sequence>MIDEAHVRELRDARNDGAALVLLEGRAQVVDSPSGEEGGPQGALVVIGKRELSDRLGEAPTDRDLRDLARVLTDMVGKLGA</sequence>
<comment type="caution">
    <text evidence="1">The sequence shown here is derived from an EMBL/GenBank/DDBJ whole genome shotgun (WGS) entry which is preliminary data.</text>
</comment>
<organism evidence="1 2">
    <name type="scientific">Streptomyces pimonensis</name>
    <dbReference type="NCBI Taxonomy" id="2860288"/>
    <lineage>
        <taxon>Bacteria</taxon>
        <taxon>Bacillati</taxon>
        <taxon>Actinomycetota</taxon>
        <taxon>Actinomycetes</taxon>
        <taxon>Kitasatosporales</taxon>
        <taxon>Streptomycetaceae</taxon>
        <taxon>Streptomyces</taxon>
    </lineage>
</organism>
<keyword evidence="2" id="KW-1185">Reference proteome</keyword>
<dbReference type="EMBL" id="JAHWZY010000028">
    <property type="protein sequence ID" value="MEZ3181573.1"/>
    <property type="molecule type" value="Genomic_DNA"/>
</dbReference>
<dbReference type="RefSeq" id="WP_371241258.1">
    <property type="nucleotide sequence ID" value="NZ_JAHWZY010000028.1"/>
</dbReference>
<evidence type="ECO:0000313" key="1">
    <source>
        <dbReference type="EMBL" id="MEZ3181573.1"/>
    </source>
</evidence>
<proteinExistence type="predicted"/>